<evidence type="ECO:0000256" key="3">
    <source>
        <dbReference type="SAM" id="MobiDB-lite"/>
    </source>
</evidence>
<feature type="compositionally biased region" description="Low complexity" evidence="3">
    <location>
        <begin position="23"/>
        <end position="37"/>
    </location>
</feature>
<feature type="transmembrane region" description="Helical" evidence="4">
    <location>
        <begin position="222"/>
        <end position="242"/>
    </location>
</feature>
<dbReference type="AlphaFoldDB" id="A0A0D7B5C3"/>
<keyword evidence="4" id="KW-0472">Membrane</keyword>
<feature type="transmembrane region" description="Helical" evidence="4">
    <location>
        <begin position="396"/>
        <end position="419"/>
    </location>
</feature>
<dbReference type="Pfam" id="PF07690">
    <property type="entry name" value="MFS_1"/>
    <property type="match status" value="1"/>
</dbReference>
<feature type="region of interest" description="Disordered" evidence="3">
    <location>
        <begin position="1"/>
        <end position="37"/>
    </location>
</feature>
<evidence type="ECO:0000256" key="2">
    <source>
        <dbReference type="ARBA" id="ARBA00006727"/>
    </source>
</evidence>
<dbReference type="Proteomes" id="UP000054007">
    <property type="component" value="Unassembled WGS sequence"/>
</dbReference>
<evidence type="ECO:0000313" key="6">
    <source>
        <dbReference type="Proteomes" id="UP000054007"/>
    </source>
</evidence>
<feature type="transmembrane region" description="Helical" evidence="4">
    <location>
        <begin position="101"/>
        <end position="121"/>
    </location>
</feature>
<keyword evidence="6" id="KW-1185">Reference proteome</keyword>
<dbReference type="InterPro" id="IPR036259">
    <property type="entry name" value="MFS_trans_sf"/>
</dbReference>
<name>A0A0D7B5C3_9AGAR</name>
<feature type="transmembrane region" description="Helical" evidence="4">
    <location>
        <begin position="357"/>
        <end position="375"/>
    </location>
</feature>
<keyword evidence="4" id="KW-0812">Transmembrane</keyword>
<accession>A0A0D7B5C3</accession>
<feature type="transmembrane region" description="Helical" evidence="4">
    <location>
        <begin position="439"/>
        <end position="459"/>
    </location>
</feature>
<dbReference type="EMBL" id="KN880578">
    <property type="protein sequence ID" value="KIY65753.1"/>
    <property type="molecule type" value="Genomic_DNA"/>
</dbReference>
<dbReference type="PANTHER" id="PTHR11360:SF287">
    <property type="entry name" value="MFS MONOCARBOXYLATE TRANSPORTER"/>
    <property type="match status" value="1"/>
</dbReference>
<dbReference type="InterPro" id="IPR011701">
    <property type="entry name" value="MFS"/>
</dbReference>
<organism evidence="5 6">
    <name type="scientific">Cylindrobasidium torrendii FP15055 ss-10</name>
    <dbReference type="NCBI Taxonomy" id="1314674"/>
    <lineage>
        <taxon>Eukaryota</taxon>
        <taxon>Fungi</taxon>
        <taxon>Dikarya</taxon>
        <taxon>Basidiomycota</taxon>
        <taxon>Agaricomycotina</taxon>
        <taxon>Agaricomycetes</taxon>
        <taxon>Agaricomycetidae</taxon>
        <taxon>Agaricales</taxon>
        <taxon>Marasmiineae</taxon>
        <taxon>Physalacriaceae</taxon>
        <taxon>Cylindrobasidium</taxon>
    </lineage>
</organism>
<keyword evidence="4" id="KW-1133">Transmembrane helix</keyword>
<dbReference type="InterPro" id="IPR050327">
    <property type="entry name" value="Proton-linked_MCT"/>
</dbReference>
<comment type="similarity">
    <text evidence="2">Belongs to the major facilitator superfamily. Monocarboxylate porter (TC 2.A.1.13) family.</text>
</comment>
<feature type="transmembrane region" description="Helical" evidence="4">
    <location>
        <begin position="164"/>
        <end position="182"/>
    </location>
</feature>
<dbReference type="SUPFAM" id="SSF103473">
    <property type="entry name" value="MFS general substrate transporter"/>
    <property type="match status" value="1"/>
</dbReference>
<protein>
    <submittedName>
        <fullName evidence="5">MFS general substrate transporter</fullName>
    </submittedName>
</protein>
<dbReference type="Gene3D" id="1.20.1250.20">
    <property type="entry name" value="MFS general substrate transporter like domains"/>
    <property type="match status" value="2"/>
</dbReference>
<dbReference type="PANTHER" id="PTHR11360">
    <property type="entry name" value="MONOCARBOXYLATE TRANSPORTER"/>
    <property type="match status" value="1"/>
</dbReference>
<feature type="transmembrane region" description="Helical" evidence="4">
    <location>
        <begin position="263"/>
        <end position="285"/>
    </location>
</feature>
<feature type="transmembrane region" description="Helical" evidence="4">
    <location>
        <begin position="133"/>
        <end position="152"/>
    </location>
</feature>
<evidence type="ECO:0000313" key="5">
    <source>
        <dbReference type="EMBL" id="KIY65753.1"/>
    </source>
</evidence>
<evidence type="ECO:0000256" key="4">
    <source>
        <dbReference type="SAM" id="Phobius"/>
    </source>
</evidence>
<sequence>MALSKPEAIELEARPPSSASQFAPEPSGTASEPASASSTTTSIVNESSLAPVDGGRAAWSFLVAAFFVEAIVWGFPSAFGIFLDYYLNDPKYSSQPGAATLLPIIGPASSGVIYCSGLLIQPFMLRYPYHRRTSMWIGVFFCFASLFGASYATKIEALVCLQGVLYAIGGSLLYTPCISYVSEWFVERRGTANGIIFAGTAVGGLFLPLTIPRLIAKFGLTITLRALAIGILLLLVPLIPLVRPRIPDSRTQMRAPAPVSREWMRHSSLWLALMANTLQGFGYFVPVVWLPTFAREVGIDSSKSALAVALLNGASVVGRLSMGYLSDTVEPWSLAIGTLFSTSIATFIIWGLLSKTFAGLVAYGIVYGMLAGGWSSSWSGFVRPVAKDDARLVSTLFTYFLFSRGIGNILSTPISSALIRKAASTKANFPVNGKYENMIVYVGTCFAGAASVCVVGFVMSFRKRGGQASGGVH</sequence>
<comment type="subcellular location">
    <subcellularLocation>
        <location evidence="1">Membrane</location>
        <topology evidence="1">Multi-pass membrane protein</topology>
    </subcellularLocation>
</comment>
<evidence type="ECO:0000256" key="1">
    <source>
        <dbReference type="ARBA" id="ARBA00004141"/>
    </source>
</evidence>
<feature type="transmembrane region" description="Helical" evidence="4">
    <location>
        <begin position="332"/>
        <end position="351"/>
    </location>
</feature>
<dbReference type="GO" id="GO:0016020">
    <property type="term" value="C:membrane"/>
    <property type="evidence" value="ECO:0007669"/>
    <property type="project" value="UniProtKB-SubCell"/>
</dbReference>
<feature type="transmembrane region" description="Helical" evidence="4">
    <location>
        <begin position="57"/>
        <end position="81"/>
    </location>
</feature>
<reference evidence="5 6" key="1">
    <citation type="journal article" date="2015" name="Fungal Genet. Biol.">
        <title>Evolution of novel wood decay mechanisms in Agaricales revealed by the genome sequences of Fistulina hepatica and Cylindrobasidium torrendii.</title>
        <authorList>
            <person name="Floudas D."/>
            <person name="Held B.W."/>
            <person name="Riley R."/>
            <person name="Nagy L.G."/>
            <person name="Koehler G."/>
            <person name="Ransdell A.S."/>
            <person name="Younus H."/>
            <person name="Chow J."/>
            <person name="Chiniquy J."/>
            <person name="Lipzen A."/>
            <person name="Tritt A."/>
            <person name="Sun H."/>
            <person name="Haridas S."/>
            <person name="LaButti K."/>
            <person name="Ohm R.A."/>
            <person name="Kues U."/>
            <person name="Blanchette R.A."/>
            <person name="Grigoriev I.V."/>
            <person name="Minto R.E."/>
            <person name="Hibbett D.S."/>
        </authorList>
    </citation>
    <scope>NUCLEOTIDE SEQUENCE [LARGE SCALE GENOMIC DNA]</scope>
    <source>
        <strain evidence="5 6">FP15055 ss-10</strain>
    </source>
</reference>
<gene>
    <name evidence="5" type="ORF">CYLTODRAFT_432094</name>
</gene>
<feature type="transmembrane region" description="Helical" evidence="4">
    <location>
        <begin position="194"/>
        <end position="216"/>
    </location>
</feature>
<dbReference type="OrthoDB" id="2213137at2759"/>
<proteinExistence type="inferred from homology"/>
<dbReference type="GO" id="GO:0022857">
    <property type="term" value="F:transmembrane transporter activity"/>
    <property type="evidence" value="ECO:0007669"/>
    <property type="project" value="InterPro"/>
</dbReference>